<comment type="similarity">
    <text evidence="1">Belongs to the glycosyltransferase 2 family.</text>
</comment>
<dbReference type="Pfam" id="PF00535">
    <property type="entry name" value="Glycos_transf_2"/>
    <property type="match status" value="1"/>
</dbReference>
<dbReference type="InterPro" id="IPR001173">
    <property type="entry name" value="Glyco_trans_2-like"/>
</dbReference>
<dbReference type="SUPFAM" id="SSF53448">
    <property type="entry name" value="Nucleotide-diphospho-sugar transferases"/>
    <property type="match status" value="1"/>
</dbReference>
<keyword evidence="6" id="KW-1185">Reference proteome</keyword>
<organism evidence="5 6">
    <name type="scientific">Caballeronia concitans</name>
    <dbReference type="NCBI Taxonomy" id="1777133"/>
    <lineage>
        <taxon>Bacteria</taxon>
        <taxon>Pseudomonadati</taxon>
        <taxon>Pseudomonadota</taxon>
        <taxon>Betaproteobacteria</taxon>
        <taxon>Burkholderiales</taxon>
        <taxon>Burkholderiaceae</taxon>
        <taxon>Caballeronia</taxon>
    </lineage>
</organism>
<gene>
    <name evidence="5" type="ORF">AWB72_02281</name>
</gene>
<comment type="caution">
    <text evidence="5">The sequence shown here is derived from an EMBL/GenBank/DDBJ whole genome shotgun (WGS) entry which is preliminary data.</text>
</comment>
<dbReference type="RefSeq" id="WP_052450048.1">
    <property type="nucleotide sequence ID" value="NZ_FCNV02000003.1"/>
</dbReference>
<evidence type="ECO:0000259" key="4">
    <source>
        <dbReference type="Pfam" id="PF00535"/>
    </source>
</evidence>
<evidence type="ECO:0000256" key="3">
    <source>
        <dbReference type="ARBA" id="ARBA00022679"/>
    </source>
</evidence>
<sequence>MSALPKASTSHAAQCDARVSVVVLTYNRAEQVLDTLARLTALPDRVEIIVVDNASTDDTAERITQAFPFVELVVAPSNMGAAGRNLGVDKVRTEYVAFCDDDTWWGAGSLTRAAEILDASPRVAVLSARVVVGEDGDADETCERMRASPLGARGLPGPSLVGYMAGASVFRTTVFKAMGGYEPRLFIGGEESLLALDMLDHGHALVYADELVLHHHPSPIRDSALRRRLLARNAAWVAWLRLPLREAIGSTVRALGVMHRERTLLNDAAQLLRGLPWALTRRRVVGRHVQMMRAIVRDDDRRRESR</sequence>
<keyword evidence="3 5" id="KW-0808">Transferase</keyword>
<dbReference type="Proteomes" id="UP000198263">
    <property type="component" value="Unassembled WGS sequence"/>
</dbReference>
<protein>
    <submittedName>
        <fullName evidence="5">Transferase</fullName>
    </submittedName>
</protein>
<accession>A0A658QWC7</accession>
<dbReference type="InterPro" id="IPR029044">
    <property type="entry name" value="Nucleotide-diphossugar_trans"/>
</dbReference>
<dbReference type="PANTHER" id="PTHR43179:SF12">
    <property type="entry name" value="GALACTOFURANOSYLTRANSFERASE GLFT2"/>
    <property type="match status" value="1"/>
</dbReference>
<evidence type="ECO:0000256" key="1">
    <source>
        <dbReference type="ARBA" id="ARBA00006739"/>
    </source>
</evidence>
<dbReference type="GO" id="GO:0016757">
    <property type="term" value="F:glycosyltransferase activity"/>
    <property type="evidence" value="ECO:0007669"/>
    <property type="project" value="UniProtKB-KW"/>
</dbReference>
<dbReference type="EMBL" id="FCNV02000003">
    <property type="protein sequence ID" value="SAL28251.1"/>
    <property type="molecule type" value="Genomic_DNA"/>
</dbReference>
<dbReference type="OrthoDB" id="9787979at2"/>
<evidence type="ECO:0000256" key="2">
    <source>
        <dbReference type="ARBA" id="ARBA00022676"/>
    </source>
</evidence>
<dbReference type="AlphaFoldDB" id="A0A658QWC7"/>
<feature type="domain" description="Glycosyltransferase 2-like" evidence="4">
    <location>
        <begin position="20"/>
        <end position="176"/>
    </location>
</feature>
<evidence type="ECO:0000313" key="5">
    <source>
        <dbReference type="EMBL" id="SAL28251.1"/>
    </source>
</evidence>
<dbReference type="PANTHER" id="PTHR43179">
    <property type="entry name" value="RHAMNOSYLTRANSFERASE WBBL"/>
    <property type="match status" value="1"/>
</dbReference>
<keyword evidence="2" id="KW-0328">Glycosyltransferase</keyword>
<name>A0A658QWC7_9BURK</name>
<evidence type="ECO:0000313" key="6">
    <source>
        <dbReference type="Proteomes" id="UP000198263"/>
    </source>
</evidence>
<proteinExistence type="inferred from homology"/>
<reference evidence="5 6" key="1">
    <citation type="submission" date="2016-01" db="EMBL/GenBank/DDBJ databases">
        <authorList>
            <person name="Peeters C."/>
        </authorList>
    </citation>
    <scope>NUCLEOTIDE SEQUENCE [LARGE SCALE GENOMIC DNA]</scope>
    <source>
        <strain evidence="5">LMG 29315</strain>
    </source>
</reference>
<dbReference type="Gene3D" id="3.90.550.10">
    <property type="entry name" value="Spore Coat Polysaccharide Biosynthesis Protein SpsA, Chain A"/>
    <property type="match status" value="1"/>
</dbReference>